<evidence type="ECO:0000256" key="4">
    <source>
        <dbReference type="ARBA" id="ARBA00022729"/>
    </source>
</evidence>
<dbReference type="InterPro" id="IPR035669">
    <property type="entry name" value="SGNH_plant_lipase-like"/>
</dbReference>
<feature type="signal peptide" evidence="8">
    <location>
        <begin position="1"/>
        <end position="22"/>
    </location>
</feature>
<dbReference type="PANTHER" id="PTHR45650">
    <property type="entry name" value="GDSL-LIKE LIPASE/ACYLHYDROLASE-RELATED"/>
    <property type="match status" value="1"/>
</dbReference>
<evidence type="ECO:0000256" key="7">
    <source>
        <dbReference type="ARBA" id="ARBA00023098"/>
    </source>
</evidence>
<accession>A0A2C9U5P0</accession>
<dbReference type="InterPro" id="IPR036514">
    <property type="entry name" value="SGNH_hydro_sf"/>
</dbReference>
<comment type="subcellular location">
    <subcellularLocation>
        <location evidence="1">Secreted</location>
    </subcellularLocation>
</comment>
<keyword evidence="6" id="KW-0442">Lipid degradation</keyword>
<dbReference type="OrthoDB" id="1681107at2759"/>
<dbReference type="InterPro" id="IPR001087">
    <property type="entry name" value="GDSL"/>
</dbReference>
<dbReference type="PANTHER" id="PTHR45650:SF9">
    <property type="entry name" value="SGNH HYDROLASE-TYPE ESTERASE DOMAIN-CONTAINING PROTEIN"/>
    <property type="match status" value="1"/>
</dbReference>
<keyword evidence="4 8" id="KW-0732">Signal</keyword>
<keyword evidence="7" id="KW-0443">Lipid metabolism</keyword>
<dbReference type="GO" id="GO:0005576">
    <property type="term" value="C:extracellular region"/>
    <property type="evidence" value="ECO:0007669"/>
    <property type="project" value="UniProtKB-SubCell"/>
</dbReference>
<evidence type="ECO:0000256" key="1">
    <source>
        <dbReference type="ARBA" id="ARBA00004613"/>
    </source>
</evidence>
<protein>
    <submittedName>
        <fullName evidence="9">Uncharacterized protein</fullName>
    </submittedName>
</protein>
<keyword evidence="10" id="KW-1185">Reference proteome</keyword>
<dbReference type="InterPro" id="IPR051238">
    <property type="entry name" value="GDSL_esterase/lipase"/>
</dbReference>
<dbReference type="EMBL" id="CM004403">
    <property type="protein sequence ID" value="OAY25023.1"/>
    <property type="molecule type" value="Genomic_DNA"/>
</dbReference>
<dbReference type="Pfam" id="PF00657">
    <property type="entry name" value="Lipase_GDSL"/>
    <property type="match status" value="1"/>
</dbReference>
<dbReference type="Proteomes" id="UP000091857">
    <property type="component" value="Chromosome 17"/>
</dbReference>
<dbReference type="GO" id="GO:0016042">
    <property type="term" value="P:lipid catabolic process"/>
    <property type="evidence" value="ECO:0007669"/>
    <property type="project" value="UniProtKB-KW"/>
</dbReference>
<feature type="chain" id="PRO_5012451865" evidence="8">
    <location>
        <begin position="23"/>
        <end position="349"/>
    </location>
</feature>
<evidence type="ECO:0000313" key="9">
    <source>
        <dbReference type="EMBL" id="OAY25023.1"/>
    </source>
</evidence>
<comment type="similarity">
    <text evidence="2">Belongs to the 'GDSL' lipolytic enzyme family.</text>
</comment>
<gene>
    <name evidence="9" type="ORF">MANES_17G062100v8</name>
</gene>
<proteinExistence type="inferred from homology"/>
<dbReference type="GO" id="GO:0016788">
    <property type="term" value="F:hydrolase activity, acting on ester bonds"/>
    <property type="evidence" value="ECO:0007669"/>
    <property type="project" value="InterPro"/>
</dbReference>
<keyword evidence="3" id="KW-0964">Secreted</keyword>
<evidence type="ECO:0000313" key="10">
    <source>
        <dbReference type="Proteomes" id="UP000091857"/>
    </source>
</evidence>
<organism evidence="9 10">
    <name type="scientific">Manihot esculenta</name>
    <name type="common">Cassava</name>
    <name type="synonym">Jatropha manihot</name>
    <dbReference type="NCBI Taxonomy" id="3983"/>
    <lineage>
        <taxon>Eukaryota</taxon>
        <taxon>Viridiplantae</taxon>
        <taxon>Streptophyta</taxon>
        <taxon>Embryophyta</taxon>
        <taxon>Tracheophyta</taxon>
        <taxon>Spermatophyta</taxon>
        <taxon>Magnoliopsida</taxon>
        <taxon>eudicotyledons</taxon>
        <taxon>Gunneridae</taxon>
        <taxon>Pentapetalae</taxon>
        <taxon>rosids</taxon>
        <taxon>fabids</taxon>
        <taxon>Malpighiales</taxon>
        <taxon>Euphorbiaceae</taxon>
        <taxon>Crotonoideae</taxon>
        <taxon>Manihoteae</taxon>
        <taxon>Manihot</taxon>
    </lineage>
</organism>
<dbReference type="SUPFAM" id="SSF52266">
    <property type="entry name" value="SGNH hydrolase"/>
    <property type="match status" value="1"/>
</dbReference>
<reference evidence="10" key="1">
    <citation type="journal article" date="2016" name="Nat. Biotechnol.">
        <title>Sequencing wild and cultivated cassava and related species reveals extensive interspecific hybridization and genetic diversity.</title>
        <authorList>
            <person name="Bredeson J.V."/>
            <person name="Lyons J.B."/>
            <person name="Prochnik S.E."/>
            <person name="Wu G.A."/>
            <person name="Ha C.M."/>
            <person name="Edsinger-Gonzales E."/>
            <person name="Grimwood J."/>
            <person name="Schmutz J."/>
            <person name="Rabbi I.Y."/>
            <person name="Egesi C."/>
            <person name="Nauluvula P."/>
            <person name="Lebot V."/>
            <person name="Ndunguru J."/>
            <person name="Mkamilo G."/>
            <person name="Bart R.S."/>
            <person name="Setter T.L."/>
            <person name="Gleadow R.M."/>
            <person name="Kulakow P."/>
            <person name="Ferguson M.E."/>
            <person name="Rounsley S."/>
            <person name="Rokhsar D.S."/>
        </authorList>
    </citation>
    <scope>NUCLEOTIDE SEQUENCE [LARGE SCALE GENOMIC DNA]</scope>
    <source>
        <strain evidence="10">cv. AM560-2</strain>
    </source>
</reference>
<dbReference type="Gramene" id="Manes.17G062100.1.v8.1">
    <property type="protein sequence ID" value="Manes.17G062100.1.v8.1.CDS"/>
    <property type="gene ID" value="Manes.17G062100.v8.1"/>
</dbReference>
<comment type="caution">
    <text evidence="9">The sequence shown here is derived from an EMBL/GenBank/DDBJ whole genome shotgun (WGS) entry which is preliminary data.</text>
</comment>
<evidence type="ECO:0000256" key="2">
    <source>
        <dbReference type="ARBA" id="ARBA00008668"/>
    </source>
</evidence>
<evidence type="ECO:0000256" key="3">
    <source>
        <dbReference type="ARBA" id="ARBA00022525"/>
    </source>
</evidence>
<keyword evidence="5" id="KW-0378">Hydrolase</keyword>
<name>A0A2C9U5P0_MANES</name>
<evidence type="ECO:0000256" key="6">
    <source>
        <dbReference type="ARBA" id="ARBA00022963"/>
    </source>
</evidence>
<sequence>MAGRRAFLHLLGIFVFAVGSLKQYFVNGESKVPCYFIFGDSLVDSGNNNNLATNAKVNYPPYGIDFPEGPTGRFCNGRTTADVIGELLGFDNFIPSFLSAKGSEILKGVNYASGSAGIRSETGKQLGVNIDLKNQLQNHQVTISHILDLLGTQDSATEYLSKCFYSFVIGSNDYINNYFLPQFYNTSRQYTPEQYAEVLMEDYSQHIMTLYNSGARKVALTGIGPIGCTPGAIATYDTNGSLCVDSMNQAANLFNNRLKLLVDQLNRNLLGAQFIYMNTYGIVSEYAASPAFEIKIKGCCKVNEFGLCIPSEVPCDHRNLHLFWDDFHPSEIANKLSAGISYLSLKKIL</sequence>
<evidence type="ECO:0000256" key="8">
    <source>
        <dbReference type="SAM" id="SignalP"/>
    </source>
</evidence>
<dbReference type="CDD" id="cd01837">
    <property type="entry name" value="SGNH_plant_lipase_like"/>
    <property type="match status" value="1"/>
</dbReference>
<dbReference type="AlphaFoldDB" id="A0A2C9U5P0"/>
<evidence type="ECO:0000256" key="5">
    <source>
        <dbReference type="ARBA" id="ARBA00022801"/>
    </source>
</evidence>
<dbReference type="Gene3D" id="3.40.50.1110">
    <property type="entry name" value="SGNH hydrolase"/>
    <property type="match status" value="1"/>
</dbReference>